<gene>
    <name evidence="5" type="ORF">SAMD00023353_3900450</name>
</gene>
<dbReference type="PANTHER" id="PTHR43618:SF4">
    <property type="entry name" value="SHORT CHAIN DEHYDROGENASE_REDUCTASE FAMILY (AFU_ORTHOLOGUE AFUA_7G04540)"/>
    <property type="match status" value="1"/>
</dbReference>
<dbReference type="Proteomes" id="UP000054516">
    <property type="component" value="Unassembled WGS sequence"/>
</dbReference>
<reference evidence="5" key="1">
    <citation type="submission" date="2016-03" db="EMBL/GenBank/DDBJ databases">
        <title>Draft genome sequence of Rosellinia necatrix.</title>
        <authorList>
            <person name="Kanematsu S."/>
        </authorList>
    </citation>
    <scope>NUCLEOTIDE SEQUENCE [LARGE SCALE GENOMIC DNA]</scope>
    <source>
        <strain evidence="5">W97</strain>
    </source>
</reference>
<keyword evidence="3" id="KW-0560">Oxidoreductase</keyword>
<evidence type="ECO:0000256" key="4">
    <source>
        <dbReference type="RuleBase" id="RU000363"/>
    </source>
</evidence>
<dbReference type="PROSITE" id="PS00061">
    <property type="entry name" value="ADH_SHORT"/>
    <property type="match status" value="1"/>
</dbReference>
<dbReference type="Gene3D" id="3.40.50.720">
    <property type="entry name" value="NAD(P)-binding Rossmann-like Domain"/>
    <property type="match status" value="1"/>
</dbReference>
<organism evidence="5">
    <name type="scientific">Rosellinia necatrix</name>
    <name type="common">White root-rot fungus</name>
    <dbReference type="NCBI Taxonomy" id="77044"/>
    <lineage>
        <taxon>Eukaryota</taxon>
        <taxon>Fungi</taxon>
        <taxon>Dikarya</taxon>
        <taxon>Ascomycota</taxon>
        <taxon>Pezizomycotina</taxon>
        <taxon>Sordariomycetes</taxon>
        <taxon>Xylariomycetidae</taxon>
        <taxon>Xylariales</taxon>
        <taxon>Xylariaceae</taxon>
        <taxon>Rosellinia</taxon>
    </lineage>
</organism>
<proteinExistence type="inferred from homology"/>
<dbReference type="SUPFAM" id="SSF51735">
    <property type="entry name" value="NAD(P)-binding Rossmann-fold domains"/>
    <property type="match status" value="1"/>
</dbReference>
<dbReference type="OrthoDB" id="3819888at2759"/>
<evidence type="ECO:0000256" key="2">
    <source>
        <dbReference type="ARBA" id="ARBA00022857"/>
    </source>
</evidence>
<dbReference type="InterPro" id="IPR002347">
    <property type="entry name" value="SDR_fam"/>
</dbReference>
<evidence type="ECO:0000313" key="6">
    <source>
        <dbReference type="Proteomes" id="UP000054516"/>
    </source>
</evidence>
<dbReference type="EMBL" id="DF977484">
    <property type="protein sequence ID" value="GAP85009.2"/>
    <property type="molecule type" value="Genomic_DNA"/>
</dbReference>
<keyword evidence="2" id="KW-0521">NADP</keyword>
<protein>
    <submittedName>
        <fullName evidence="5">Putative short-chain dehydrogenase protein</fullName>
    </submittedName>
</protein>
<dbReference type="STRING" id="77044.A0A1S7UNK9"/>
<evidence type="ECO:0000256" key="3">
    <source>
        <dbReference type="ARBA" id="ARBA00023002"/>
    </source>
</evidence>
<dbReference type="GO" id="GO:0016491">
    <property type="term" value="F:oxidoreductase activity"/>
    <property type="evidence" value="ECO:0007669"/>
    <property type="project" value="UniProtKB-KW"/>
</dbReference>
<sequence length="305" mass="32523">MPTPHPLSAAALFDLKDWVVVVTGGGTGVGLMMTQTLAANGARVYITGRRADVLETSARIHGTRDTLGDNGGDILPLAMDVTDKESVKKAVGEIEAKEGYVNVLVNNAGVWKGRPTANPADGPEAFGAAMFAEDVEDNWQKSFLTNSTSPYFVSAAFLPLLAKALTSPARQAGTVINNASVSGLLRMTQRQQYSYNASKAAALHLTQQMAFDLSHENINIRVNGLALGYFPSEMTTSASNDQNESSYDVDGFRAFMEMMGTKVVKRMGTARDLASAVLTLATNDYIWGTISILDGGFALTMPGNI</sequence>
<dbReference type="InterPro" id="IPR052178">
    <property type="entry name" value="Sec_Metab_Biosynth_SDR"/>
</dbReference>
<evidence type="ECO:0000313" key="5">
    <source>
        <dbReference type="EMBL" id="GAP85009.2"/>
    </source>
</evidence>
<dbReference type="CDD" id="cd05233">
    <property type="entry name" value="SDR_c"/>
    <property type="match status" value="1"/>
</dbReference>
<dbReference type="AlphaFoldDB" id="A0A1S7UNK9"/>
<dbReference type="Pfam" id="PF00106">
    <property type="entry name" value="adh_short"/>
    <property type="match status" value="1"/>
</dbReference>
<name>A0A1S7UNK9_ROSNE</name>
<dbReference type="PRINTS" id="PR00080">
    <property type="entry name" value="SDRFAMILY"/>
</dbReference>
<comment type="similarity">
    <text evidence="1 4">Belongs to the short-chain dehydrogenases/reductases (SDR) family.</text>
</comment>
<keyword evidence="6" id="KW-1185">Reference proteome</keyword>
<dbReference type="PANTHER" id="PTHR43618">
    <property type="entry name" value="7-ALPHA-HYDROXYSTEROID DEHYDROGENASE"/>
    <property type="match status" value="1"/>
</dbReference>
<accession>A0A1S7UNK9</accession>
<dbReference type="OMA" id="VMDVTNK"/>
<dbReference type="InterPro" id="IPR020904">
    <property type="entry name" value="Sc_DH/Rdtase_CS"/>
</dbReference>
<evidence type="ECO:0000256" key="1">
    <source>
        <dbReference type="ARBA" id="ARBA00006484"/>
    </source>
</evidence>
<dbReference type="InterPro" id="IPR036291">
    <property type="entry name" value="NAD(P)-bd_dom_sf"/>
</dbReference>
<dbReference type="PRINTS" id="PR00081">
    <property type="entry name" value="GDHRDH"/>
</dbReference>